<dbReference type="CTD" id="124817"/>
<dbReference type="STRING" id="52670.A0A2I4D5R4"/>
<dbReference type="OrthoDB" id="9983043at2759"/>
<sequence>MEKHISDLLATAGAPADELTSDEGSFFDKLKEEFPLVLLSCVQLASKLFLHGHMIDSNAAVRFLQSIGVTVSKQTVLEFELMVFKCLEFSLNVLNPLTYVEMLLEVLGHNEPTIPIEHLYQLSRHVLQFITLERSSIYDTLLKTTTQSVNPSREQREKFVTVTEDRMLLGVGVIAVATFILHVKKWEQVVEELSHMTAISRRSIHDFTHVVVMHIVGTNSSKV</sequence>
<dbReference type="PANTHER" id="PTHR21615">
    <property type="entry name" value="CYCLIN N-TERMINAL DOMAIN-CONTAINING PROTEIN 1"/>
    <property type="match status" value="1"/>
</dbReference>
<gene>
    <name evidence="2" type="primary">cntd1</name>
</gene>
<proteinExistence type="predicted"/>
<dbReference type="GO" id="GO:0035861">
    <property type="term" value="C:site of double-strand break"/>
    <property type="evidence" value="ECO:0007669"/>
    <property type="project" value="TreeGrafter"/>
</dbReference>
<dbReference type="KEGG" id="alim:106535191"/>
<name>A0A2I4D5R4_AUSLI</name>
<evidence type="ECO:0000313" key="1">
    <source>
        <dbReference type="Proteomes" id="UP000192220"/>
    </source>
</evidence>
<dbReference type="Gene3D" id="1.10.472.10">
    <property type="entry name" value="Cyclin-like"/>
    <property type="match status" value="2"/>
</dbReference>
<dbReference type="AlphaFoldDB" id="A0A2I4D5R4"/>
<protein>
    <submittedName>
        <fullName evidence="2">Cyclin N-terminal domain-containing protein 1</fullName>
    </submittedName>
</protein>
<keyword evidence="1" id="KW-1185">Reference proteome</keyword>
<organism evidence="1 2">
    <name type="scientific">Austrofundulus limnaeus</name>
    <name type="common">Annual killifish</name>
    <dbReference type="NCBI Taxonomy" id="52670"/>
    <lineage>
        <taxon>Eukaryota</taxon>
        <taxon>Metazoa</taxon>
        <taxon>Chordata</taxon>
        <taxon>Craniata</taxon>
        <taxon>Vertebrata</taxon>
        <taxon>Euteleostomi</taxon>
        <taxon>Actinopterygii</taxon>
        <taxon>Neopterygii</taxon>
        <taxon>Teleostei</taxon>
        <taxon>Neoteleostei</taxon>
        <taxon>Acanthomorphata</taxon>
        <taxon>Ovalentaria</taxon>
        <taxon>Atherinomorphae</taxon>
        <taxon>Cyprinodontiformes</taxon>
        <taxon>Rivulidae</taxon>
        <taxon>Austrofundulus</taxon>
    </lineage>
</organism>
<dbReference type="Proteomes" id="UP000192220">
    <property type="component" value="Unplaced"/>
</dbReference>
<accession>A0A2I4D5R4</accession>
<reference evidence="2" key="1">
    <citation type="submission" date="2025-08" db="UniProtKB">
        <authorList>
            <consortium name="RefSeq"/>
        </authorList>
    </citation>
    <scope>IDENTIFICATION</scope>
</reference>
<dbReference type="InParanoid" id="A0A2I4D5R4"/>
<dbReference type="GO" id="GO:0007131">
    <property type="term" value="P:reciprocal meiotic recombination"/>
    <property type="evidence" value="ECO:0007669"/>
    <property type="project" value="TreeGrafter"/>
</dbReference>
<evidence type="ECO:0000313" key="2">
    <source>
        <dbReference type="RefSeq" id="XP_013887591.1"/>
    </source>
</evidence>
<dbReference type="GeneID" id="106535191"/>
<dbReference type="PANTHER" id="PTHR21615:SF2">
    <property type="entry name" value="CYCLIN N-TERMINAL DOMAIN-CONTAINING PROTEIN 1"/>
    <property type="match status" value="1"/>
</dbReference>
<dbReference type="RefSeq" id="XP_013887591.1">
    <property type="nucleotide sequence ID" value="XM_014032137.1"/>
</dbReference>